<keyword evidence="2" id="KW-1185">Reference proteome</keyword>
<comment type="caution">
    <text evidence="1">The sequence shown here is derived from an EMBL/GenBank/DDBJ whole genome shotgun (WGS) entry which is preliminary data.</text>
</comment>
<sequence length="175" mass="20017">MGQGTSFRISISGGIIMKFQRTDGKNKDFIENCRFLDMDLDRRVGKKIERDKYKKYNQLDEIKEAIVVYEGKRVIGGGAIRRYDDETIELKRVFVHTEYQGRGIGSRLVALLMEWAIELGYKKMVLETGELLAESCAVYKKLGFQVIPNYGPYEDMPESLCMAKNLKNGRRADAG</sequence>
<reference evidence="1" key="1">
    <citation type="submission" date="2019-04" db="EMBL/GenBank/DDBJ databases">
        <title>Microbes associate with the intestines of laboratory mice.</title>
        <authorList>
            <person name="Navarre W."/>
            <person name="Wong E."/>
            <person name="Huang K."/>
            <person name="Tropini C."/>
            <person name="Ng K."/>
            <person name="Yu B."/>
        </authorList>
    </citation>
    <scope>NUCLEOTIDE SEQUENCE</scope>
    <source>
        <strain evidence="1">NM01_1-7b</strain>
    </source>
</reference>
<evidence type="ECO:0000313" key="1">
    <source>
        <dbReference type="EMBL" id="TGY86116.1"/>
    </source>
</evidence>
<organism evidence="1 2">
    <name type="scientific">Petralouisia muris</name>
    <dbReference type="NCBI Taxonomy" id="3032872"/>
    <lineage>
        <taxon>Bacteria</taxon>
        <taxon>Bacillati</taxon>
        <taxon>Bacillota</taxon>
        <taxon>Clostridia</taxon>
        <taxon>Lachnospirales</taxon>
        <taxon>Lachnospiraceae</taxon>
        <taxon>Petralouisia</taxon>
    </lineage>
</organism>
<evidence type="ECO:0000313" key="2">
    <source>
        <dbReference type="Proteomes" id="UP000304953"/>
    </source>
</evidence>
<protein>
    <submittedName>
        <fullName evidence="1">GNAT family N-acetyltransferase</fullName>
    </submittedName>
</protein>
<gene>
    <name evidence="1" type="ORF">E5329_28465</name>
</gene>
<dbReference type="Proteomes" id="UP000304953">
    <property type="component" value="Unassembled WGS sequence"/>
</dbReference>
<proteinExistence type="predicted"/>
<dbReference type="EMBL" id="SRYA01000162">
    <property type="protein sequence ID" value="TGY86116.1"/>
    <property type="molecule type" value="Genomic_DNA"/>
</dbReference>
<accession>A0AC61RM35</accession>
<name>A0AC61RM35_9FIRM</name>